<accession>A0ABQ4YSE6</accession>
<evidence type="ECO:0000313" key="1">
    <source>
        <dbReference type="EMBL" id="GJS80794.1"/>
    </source>
</evidence>
<dbReference type="Proteomes" id="UP001151760">
    <property type="component" value="Unassembled WGS sequence"/>
</dbReference>
<reference evidence="1" key="1">
    <citation type="journal article" date="2022" name="Int. J. Mol. Sci.">
        <title>Draft Genome of Tanacetum Coccineum: Genomic Comparison of Closely Related Tanacetum-Family Plants.</title>
        <authorList>
            <person name="Yamashiro T."/>
            <person name="Shiraishi A."/>
            <person name="Nakayama K."/>
            <person name="Satake H."/>
        </authorList>
    </citation>
    <scope>NUCLEOTIDE SEQUENCE</scope>
</reference>
<comment type="caution">
    <text evidence="1">The sequence shown here is derived from an EMBL/GenBank/DDBJ whole genome shotgun (WGS) entry which is preliminary data.</text>
</comment>
<name>A0ABQ4YSE6_9ASTR</name>
<reference evidence="1" key="2">
    <citation type="submission" date="2022-01" db="EMBL/GenBank/DDBJ databases">
        <authorList>
            <person name="Yamashiro T."/>
            <person name="Shiraishi A."/>
            <person name="Satake H."/>
            <person name="Nakayama K."/>
        </authorList>
    </citation>
    <scope>NUCLEOTIDE SEQUENCE</scope>
</reference>
<sequence length="162" mass="19041">MSSQGRQIVPTDFFFNNDLEYLRRGSNDKKYTASTTKSKAARYKLKGIEDMVPNLRSPVKVKVNKWYGYGYLEEIVVKRADQKLYTFKEGDFKRLRLNDIEDMLLLIVQKKARVEDLQLGVESYQKKLNLTKPRTRDVDMFRRPAYTTLSNPQGVIYEDNLK</sequence>
<gene>
    <name evidence="1" type="ORF">Tco_0730675</name>
</gene>
<dbReference type="EMBL" id="BQNB010010698">
    <property type="protein sequence ID" value="GJS80794.1"/>
    <property type="molecule type" value="Genomic_DNA"/>
</dbReference>
<protein>
    <submittedName>
        <fullName evidence="1">Uncharacterized protein</fullName>
    </submittedName>
</protein>
<organism evidence="1 2">
    <name type="scientific">Tanacetum coccineum</name>
    <dbReference type="NCBI Taxonomy" id="301880"/>
    <lineage>
        <taxon>Eukaryota</taxon>
        <taxon>Viridiplantae</taxon>
        <taxon>Streptophyta</taxon>
        <taxon>Embryophyta</taxon>
        <taxon>Tracheophyta</taxon>
        <taxon>Spermatophyta</taxon>
        <taxon>Magnoliopsida</taxon>
        <taxon>eudicotyledons</taxon>
        <taxon>Gunneridae</taxon>
        <taxon>Pentapetalae</taxon>
        <taxon>asterids</taxon>
        <taxon>campanulids</taxon>
        <taxon>Asterales</taxon>
        <taxon>Asteraceae</taxon>
        <taxon>Asteroideae</taxon>
        <taxon>Anthemideae</taxon>
        <taxon>Anthemidinae</taxon>
        <taxon>Tanacetum</taxon>
    </lineage>
</organism>
<proteinExistence type="predicted"/>
<evidence type="ECO:0000313" key="2">
    <source>
        <dbReference type="Proteomes" id="UP001151760"/>
    </source>
</evidence>
<keyword evidence="2" id="KW-1185">Reference proteome</keyword>